<keyword evidence="2" id="KW-0813">Transport</keyword>
<dbReference type="GO" id="GO:0055085">
    <property type="term" value="P:transmembrane transport"/>
    <property type="evidence" value="ECO:0007669"/>
    <property type="project" value="UniProtKB-ARBA"/>
</dbReference>
<dbReference type="SUPFAM" id="SSF52540">
    <property type="entry name" value="P-loop containing nucleoside triphosphate hydrolases"/>
    <property type="match status" value="1"/>
</dbReference>
<gene>
    <name evidence="6" type="ORF">KDY119_02973</name>
</gene>
<dbReference type="EMBL" id="CP045529">
    <property type="protein sequence ID" value="QFU99442.1"/>
    <property type="molecule type" value="Genomic_DNA"/>
</dbReference>
<comment type="similarity">
    <text evidence="1">Belongs to the ABC transporter superfamily.</text>
</comment>
<dbReference type="Proteomes" id="UP000326702">
    <property type="component" value="Chromosome"/>
</dbReference>
<keyword evidence="4 6" id="KW-0067">ATP-binding</keyword>
<dbReference type="Pfam" id="PF00005">
    <property type="entry name" value="ABC_tran"/>
    <property type="match status" value="1"/>
</dbReference>
<dbReference type="InterPro" id="IPR050319">
    <property type="entry name" value="ABC_transp_ATP-bind"/>
</dbReference>
<dbReference type="GO" id="GO:0005524">
    <property type="term" value="F:ATP binding"/>
    <property type="evidence" value="ECO:0007669"/>
    <property type="project" value="UniProtKB-KW"/>
</dbReference>
<sequence length="269" mass="27854">MPGNVVPMSATPPTPLLQATSLVADHGGPAVLRGIDLALTPGTAPVGVLGESGAGKSTLVGALRGQVRARSGHVTFEGHAVARLGRRETKRFRAAVRVVAQSGLDTDPRWSVERAVTSALADARKAGRTSGRTVDDLLDAVALEPRFTPRTVGSLSGGEKQRLALALALATRPDVLLLDEPLTAVDPAMRGTVADRLAEQVAEHGTAVLLVSHDIELVRRLCGTVHVLADGVFVASGPLADVLRPDDAAHPSVRGLAEAAPLVAQRPGR</sequence>
<dbReference type="GO" id="GO:0016887">
    <property type="term" value="F:ATP hydrolysis activity"/>
    <property type="evidence" value="ECO:0007669"/>
    <property type="project" value="InterPro"/>
</dbReference>
<proteinExistence type="inferred from homology"/>
<evidence type="ECO:0000256" key="4">
    <source>
        <dbReference type="ARBA" id="ARBA00022840"/>
    </source>
</evidence>
<dbReference type="KEGG" id="lxl:KDY119_02973"/>
<dbReference type="InterPro" id="IPR017871">
    <property type="entry name" value="ABC_transporter-like_CS"/>
</dbReference>
<feature type="domain" description="ABC transporter" evidence="5">
    <location>
        <begin position="17"/>
        <end position="255"/>
    </location>
</feature>
<evidence type="ECO:0000313" key="6">
    <source>
        <dbReference type="EMBL" id="QFU99442.1"/>
    </source>
</evidence>
<evidence type="ECO:0000313" key="7">
    <source>
        <dbReference type="Proteomes" id="UP000326702"/>
    </source>
</evidence>
<dbReference type="InterPro" id="IPR003439">
    <property type="entry name" value="ABC_transporter-like_ATP-bd"/>
</dbReference>
<keyword evidence="3" id="KW-0547">Nucleotide-binding</keyword>
<dbReference type="InterPro" id="IPR027417">
    <property type="entry name" value="P-loop_NTPase"/>
</dbReference>
<organism evidence="6 7">
    <name type="scientific">Luteimicrobium xylanilyticum</name>
    <dbReference type="NCBI Taxonomy" id="1133546"/>
    <lineage>
        <taxon>Bacteria</taxon>
        <taxon>Bacillati</taxon>
        <taxon>Actinomycetota</taxon>
        <taxon>Actinomycetes</taxon>
        <taxon>Micrococcales</taxon>
        <taxon>Luteimicrobium</taxon>
    </lineage>
</organism>
<evidence type="ECO:0000256" key="1">
    <source>
        <dbReference type="ARBA" id="ARBA00005417"/>
    </source>
</evidence>
<keyword evidence="7" id="KW-1185">Reference proteome</keyword>
<protein>
    <submittedName>
        <fullName evidence="6">Methionine import ATP-binding protein MetN</fullName>
    </submittedName>
</protein>
<reference evidence="6 7" key="1">
    <citation type="submission" date="2019-10" db="EMBL/GenBank/DDBJ databases">
        <title>Genome sequence of Luteimicrobium xylanilyticum HY-24.</title>
        <authorList>
            <person name="Kim D.Y."/>
            <person name="Park H.-Y."/>
        </authorList>
    </citation>
    <scope>NUCLEOTIDE SEQUENCE [LARGE SCALE GENOMIC DNA]</scope>
    <source>
        <strain evidence="6 7">HY-24</strain>
    </source>
</reference>
<dbReference type="PROSITE" id="PS50893">
    <property type="entry name" value="ABC_TRANSPORTER_2"/>
    <property type="match status" value="1"/>
</dbReference>
<accession>A0A5P9QEB3</accession>
<evidence type="ECO:0000256" key="3">
    <source>
        <dbReference type="ARBA" id="ARBA00022741"/>
    </source>
</evidence>
<dbReference type="AlphaFoldDB" id="A0A5P9QEB3"/>
<dbReference type="PANTHER" id="PTHR43776:SF7">
    <property type="entry name" value="D,D-DIPEPTIDE TRANSPORT ATP-BINDING PROTEIN DDPF-RELATED"/>
    <property type="match status" value="1"/>
</dbReference>
<dbReference type="Gene3D" id="3.40.50.300">
    <property type="entry name" value="P-loop containing nucleotide triphosphate hydrolases"/>
    <property type="match status" value="1"/>
</dbReference>
<evidence type="ECO:0000256" key="2">
    <source>
        <dbReference type="ARBA" id="ARBA00022448"/>
    </source>
</evidence>
<dbReference type="PROSITE" id="PS00211">
    <property type="entry name" value="ABC_TRANSPORTER_1"/>
    <property type="match status" value="1"/>
</dbReference>
<evidence type="ECO:0000259" key="5">
    <source>
        <dbReference type="PROSITE" id="PS50893"/>
    </source>
</evidence>
<dbReference type="InterPro" id="IPR003593">
    <property type="entry name" value="AAA+_ATPase"/>
</dbReference>
<dbReference type="SMART" id="SM00382">
    <property type="entry name" value="AAA"/>
    <property type="match status" value="1"/>
</dbReference>
<dbReference type="PANTHER" id="PTHR43776">
    <property type="entry name" value="TRANSPORT ATP-BINDING PROTEIN"/>
    <property type="match status" value="1"/>
</dbReference>
<name>A0A5P9QEB3_9MICO</name>